<dbReference type="PANTHER" id="PTHR13605">
    <property type="entry name" value="ER MEMBRANE PROTEIN COMPLEX SUBUNIT 7"/>
    <property type="match status" value="1"/>
</dbReference>
<keyword evidence="1" id="KW-0732">Signal</keyword>
<proteinExistence type="predicted"/>
<evidence type="ECO:0000313" key="3">
    <source>
        <dbReference type="EMBL" id="AXA34792.1"/>
    </source>
</evidence>
<evidence type="ECO:0000313" key="4">
    <source>
        <dbReference type="Proteomes" id="UP000262583"/>
    </source>
</evidence>
<protein>
    <submittedName>
        <fullName evidence="3">Outer membrane protein</fullName>
    </submittedName>
</protein>
<dbReference type="Proteomes" id="UP000262583">
    <property type="component" value="Chromosome"/>
</dbReference>
<dbReference type="PANTHER" id="PTHR13605:SF4">
    <property type="entry name" value="ER MEMBRANE PROTEIN COMPLEX SUBUNIT 7"/>
    <property type="match status" value="1"/>
</dbReference>
<name>A0A2Z4Y221_SUMC1</name>
<dbReference type="SUPFAM" id="SSF49452">
    <property type="entry name" value="Starch-binding domain-like"/>
    <property type="match status" value="3"/>
</dbReference>
<dbReference type="KEGG" id="schv:BRCON_0015"/>
<organism evidence="3 4">
    <name type="scientific">Sumerlaea chitinivorans</name>
    <dbReference type="NCBI Taxonomy" id="2250252"/>
    <lineage>
        <taxon>Bacteria</taxon>
        <taxon>Candidatus Sumerlaeota</taxon>
        <taxon>Candidatus Sumerlaeia</taxon>
        <taxon>Candidatus Sumerlaeales</taxon>
        <taxon>Candidatus Sumerlaeaceae</taxon>
        <taxon>Candidatus Sumerlaea</taxon>
    </lineage>
</organism>
<dbReference type="EMBL" id="CP030759">
    <property type="protein sequence ID" value="AXA34792.1"/>
    <property type="molecule type" value="Genomic_DNA"/>
</dbReference>
<dbReference type="Gene3D" id="2.60.40.1120">
    <property type="entry name" value="Carboxypeptidase-like, regulatory domain"/>
    <property type="match status" value="3"/>
</dbReference>
<dbReference type="GO" id="GO:0030246">
    <property type="term" value="F:carbohydrate binding"/>
    <property type="evidence" value="ECO:0007669"/>
    <property type="project" value="InterPro"/>
</dbReference>
<dbReference type="Pfam" id="PF13620">
    <property type="entry name" value="CarboxypepD_reg"/>
    <property type="match status" value="3"/>
</dbReference>
<evidence type="ECO:0000256" key="1">
    <source>
        <dbReference type="ARBA" id="ARBA00022729"/>
    </source>
</evidence>
<reference evidence="3 4" key="1">
    <citation type="submission" date="2018-05" db="EMBL/GenBank/DDBJ databases">
        <title>A metagenomic window into the 2 km-deep terrestrial subsurface aquifer revealed taxonomically and functionally diverse microbial community comprising novel uncultured bacterial lineages.</title>
        <authorList>
            <person name="Kadnikov V.V."/>
            <person name="Mardanov A.V."/>
            <person name="Beletsky A.V."/>
            <person name="Banks D."/>
            <person name="Pimenov N.V."/>
            <person name="Frank Y.A."/>
            <person name="Karnachuk O.V."/>
            <person name="Ravin N.V."/>
        </authorList>
    </citation>
    <scope>NUCLEOTIDE SEQUENCE [LARGE SCALE GENOMIC DNA]</scope>
    <source>
        <strain evidence="3">BY</strain>
    </source>
</reference>
<dbReference type="SUPFAM" id="SSF49464">
    <property type="entry name" value="Carboxypeptidase regulatory domain-like"/>
    <property type="match status" value="1"/>
</dbReference>
<dbReference type="InterPro" id="IPR039163">
    <property type="entry name" value="EMC7"/>
</dbReference>
<dbReference type="Pfam" id="PF13205">
    <property type="entry name" value="Big_5"/>
    <property type="match status" value="1"/>
</dbReference>
<dbReference type="InterPro" id="IPR032812">
    <property type="entry name" value="SbsA_Ig"/>
</dbReference>
<evidence type="ECO:0000259" key="2">
    <source>
        <dbReference type="Pfam" id="PF13205"/>
    </source>
</evidence>
<accession>A0A2Z4Y221</accession>
<dbReference type="InterPro" id="IPR008969">
    <property type="entry name" value="CarboxyPept-like_regulatory"/>
</dbReference>
<dbReference type="AlphaFoldDB" id="A0A2Z4Y221"/>
<feature type="domain" description="SbsA Ig-like" evidence="2">
    <location>
        <begin position="553"/>
        <end position="656"/>
    </location>
</feature>
<dbReference type="PROSITE" id="PS51257">
    <property type="entry name" value="PROKAR_LIPOPROTEIN"/>
    <property type="match status" value="1"/>
</dbReference>
<dbReference type="InterPro" id="IPR013784">
    <property type="entry name" value="Carb-bd-like_fold"/>
</dbReference>
<sequence>MDLKGGVEPMRLRKCSGSGWVLAVVIVLHCVLVGCETRPSAPPNGNPPSLASSGAYLTGQVLLANVPAGGHLGILVYLAGTSFNAHTDENGKFTISNVPAGEYTVVAEYPGYKKVTIERVSLNPQQHTRERPYETRMTILERVDSPLTTATAQRKEPLLGSLRGEVTVLGARSNEGVVVRLEDTPLVTITDELGIYRFLNVEHGAYRLIIEKPGYRRATINVVVIGGEETKADAVVLEPVGREQEAEEAAEPLSRESLQGDRKIVGVVRIFDAQGQERKDYERVTLALDNSDYIVTPDEQGRFEFSRLPAGLYTVLATLEGGAPLPFVADLREKKVADLRIALTPPALQAQTPGVVKGKVVVLGDDDQPLENAEGVKVGIGGTQLIAMTAPDGSFKIEQVPPGTYTIVATREGYEPARQEGVDVQPGQTVDIGELTIEPKRDYPRVVATDPPDGTKDVTVGFELPIKIRFSKTMDADSVRKAIRIEPEANYRLAIGAGSHPEAADHVAVVVLNNDDENRPIRYNTRYVVVVGREAADASGLRMRQEYRFSFVTGAPGIFKTRPADGEMNAPNLPIVVFFNTKIQPESFNLNTVRFRPRLDVDPQFIFDTDARTGWTIVRILARLEPERTYTVTIGRGVRSATNQPLSNTPYTWRFRIQAPPQVVPVEPPVVR</sequence>
<gene>
    <name evidence="3" type="ORF">BRCON_0015</name>
</gene>